<keyword evidence="2" id="KW-1185">Reference proteome</keyword>
<sequence length="82" mass="8643">MDLAVYGGGDGDGSMAMAVVTPATGDNYSIRTRGLDQGKTAGCGDNISAGLLRSPPLGIDIPVEVHWIILNIYDLVNSRVYF</sequence>
<comment type="caution">
    <text evidence="1">The sequence shown here is derived from an EMBL/GenBank/DDBJ whole genome shotgun (WGS) entry which is preliminary data.</text>
</comment>
<dbReference type="AlphaFoldDB" id="A0AAN9I874"/>
<reference evidence="1 2" key="1">
    <citation type="submission" date="2024-01" db="EMBL/GenBank/DDBJ databases">
        <title>The genomes of 5 underutilized Papilionoideae crops provide insights into root nodulation and disease resistanc.</title>
        <authorList>
            <person name="Yuan L."/>
        </authorList>
    </citation>
    <scope>NUCLEOTIDE SEQUENCE [LARGE SCALE GENOMIC DNA]</scope>
    <source>
        <strain evidence="1">ZHUSHIDOU_FW_LH</strain>
        <tissue evidence="1">Leaf</tissue>
    </source>
</reference>
<accession>A0AAN9I874</accession>
<proteinExistence type="predicted"/>
<gene>
    <name evidence="1" type="ORF">RIF29_19964</name>
</gene>
<protein>
    <submittedName>
        <fullName evidence="1">Uncharacterized protein</fullName>
    </submittedName>
</protein>
<dbReference type="EMBL" id="JAYWIO010000004">
    <property type="protein sequence ID" value="KAK7267295.1"/>
    <property type="molecule type" value="Genomic_DNA"/>
</dbReference>
<name>A0AAN9I874_CROPI</name>
<evidence type="ECO:0000313" key="2">
    <source>
        <dbReference type="Proteomes" id="UP001372338"/>
    </source>
</evidence>
<organism evidence="1 2">
    <name type="scientific">Crotalaria pallida</name>
    <name type="common">Smooth rattlebox</name>
    <name type="synonym">Crotalaria striata</name>
    <dbReference type="NCBI Taxonomy" id="3830"/>
    <lineage>
        <taxon>Eukaryota</taxon>
        <taxon>Viridiplantae</taxon>
        <taxon>Streptophyta</taxon>
        <taxon>Embryophyta</taxon>
        <taxon>Tracheophyta</taxon>
        <taxon>Spermatophyta</taxon>
        <taxon>Magnoliopsida</taxon>
        <taxon>eudicotyledons</taxon>
        <taxon>Gunneridae</taxon>
        <taxon>Pentapetalae</taxon>
        <taxon>rosids</taxon>
        <taxon>fabids</taxon>
        <taxon>Fabales</taxon>
        <taxon>Fabaceae</taxon>
        <taxon>Papilionoideae</taxon>
        <taxon>50 kb inversion clade</taxon>
        <taxon>genistoids sensu lato</taxon>
        <taxon>core genistoids</taxon>
        <taxon>Crotalarieae</taxon>
        <taxon>Crotalaria</taxon>
    </lineage>
</organism>
<evidence type="ECO:0000313" key="1">
    <source>
        <dbReference type="EMBL" id="KAK7267295.1"/>
    </source>
</evidence>
<dbReference type="Proteomes" id="UP001372338">
    <property type="component" value="Unassembled WGS sequence"/>
</dbReference>